<protein>
    <recommendedName>
        <fullName evidence="7">Acyl-CoA:diacylglycerol acyltransferase</fullName>
        <ecNumber evidence="4">2.3.1.122</ecNumber>
        <ecNumber evidence="5">2.3.1.20</ecNumber>
    </recommendedName>
</protein>
<feature type="region of interest" description="Disordered" evidence="9">
    <location>
        <begin position="123"/>
        <end position="143"/>
    </location>
</feature>
<dbReference type="Gene3D" id="3.40.50.1820">
    <property type="entry name" value="alpha/beta hydrolase"/>
    <property type="match status" value="1"/>
</dbReference>
<evidence type="ECO:0000256" key="9">
    <source>
        <dbReference type="SAM" id="MobiDB-lite"/>
    </source>
</evidence>
<dbReference type="PANTHER" id="PTHR40841">
    <property type="entry name" value="SIDEROPHORE TRIACETYLFUSARININE C ESTERASE"/>
    <property type="match status" value="1"/>
</dbReference>
<evidence type="ECO:0000313" key="10">
    <source>
        <dbReference type="EMBL" id="MBB5222551.1"/>
    </source>
</evidence>
<dbReference type="Pfam" id="PF00756">
    <property type="entry name" value="Esterase"/>
    <property type="match status" value="1"/>
</dbReference>
<comment type="caution">
    <text evidence="10">The sequence shown here is derived from an EMBL/GenBank/DDBJ whole genome shotgun (WGS) entry which is preliminary data.</text>
</comment>
<dbReference type="Proteomes" id="UP000549457">
    <property type="component" value="Unassembled WGS sequence"/>
</dbReference>
<evidence type="ECO:0000256" key="6">
    <source>
        <dbReference type="ARBA" id="ARBA00022801"/>
    </source>
</evidence>
<evidence type="ECO:0000256" key="7">
    <source>
        <dbReference type="ARBA" id="ARBA00032572"/>
    </source>
</evidence>
<evidence type="ECO:0000256" key="8">
    <source>
        <dbReference type="ARBA" id="ARBA00048109"/>
    </source>
</evidence>
<dbReference type="GO" id="GO:0004144">
    <property type="term" value="F:diacylglycerol O-acyltransferase activity"/>
    <property type="evidence" value="ECO:0007669"/>
    <property type="project" value="UniProtKB-EC"/>
</dbReference>
<evidence type="ECO:0000313" key="11">
    <source>
        <dbReference type="Proteomes" id="UP000549457"/>
    </source>
</evidence>
<evidence type="ECO:0000256" key="2">
    <source>
        <dbReference type="ARBA" id="ARBA00005622"/>
    </source>
</evidence>
<keyword evidence="11" id="KW-1185">Reference proteome</keyword>
<dbReference type="PROSITE" id="PS51318">
    <property type="entry name" value="TAT"/>
    <property type="match status" value="1"/>
</dbReference>
<dbReference type="SUPFAM" id="SSF53474">
    <property type="entry name" value="alpha/beta-Hydrolases"/>
    <property type="match status" value="1"/>
</dbReference>
<comment type="catalytic activity">
    <reaction evidence="1">
        <text>2 alpha,alpha'-trehalose 6-mycolate = alpha,alpha'-trehalose 6,6'-bismycolate + alpha,alpha-trehalose</text>
        <dbReference type="Rhea" id="RHEA:23472"/>
        <dbReference type="ChEBI" id="CHEBI:16551"/>
        <dbReference type="ChEBI" id="CHEBI:18195"/>
        <dbReference type="ChEBI" id="CHEBI:18234"/>
        <dbReference type="EC" id="2.3.1.122"/>
    </reaction>
</comment>
<dbReference type="EC" id="2.3.1.122" evidence="4"/>
<dbReference type="InterPro" id="IPR029058">
    <property type="entry name" value="AB_hydrolase_fold"/>
</dbReference>
<evidence type="ECO:0000256" key="4">
    <source>
        <dbReference type="ARBA" id="ARBA00012820"/>
    </source>
</evidence>
<reference evidence="10 11" key="1">
    <citation type="submission" date="2020-08" db="EMBL/GenBank/DDBJ databases">
        <title>Genomic Encyclopedia of Type Strains, Phase IV (KMG-IV): sequencing the most valuable type-strain genomes for metagenomic binning, comparative biology and taxonomic classification.</title>
        <authorList>
            <person name="Goeker M."/>
        </authorList>
    </citation>
    <scope>NUCLEOTIDE SEQUENCE [LARGE SCALE GENOMIC DNA]</scope>
    <source>
        <strain evidence="10 11">DSM 101730</strain>
    </source>
</reference>
<evidence type="ECO:0000256" key="3">
    <source>
        <dbReference type="ARBA" id="ARBA00005874"/>
    </source>
</evidence>
<comment type="similarity">
    <text evidence="2">Belongs to the esterase D family.</text>
</comment>
<evidence type="ECO:0000256" key="1">
    <source>
        <dbReference type="ARBA" id="ARBA00000697"/>
    </source>
</evidence>
<dbReference type="PANTHER" id="PTHR40841:SF2">
    <property type="entry name" value="SIDEROPHORE-DEGRADING ESTERASE (EUROFUNG)"/>
    <property type="match status" value="1"/>
</dbReference>
<sequence>MPIVSRRSVLAGGAAVLAAAPVRGQPVPVRAEYPLLAAPPASHAVTWLDVATEGGTYRLFRAVPRAAAPADGWRSLWMLDGNAVFNRLTADELGAVPGLVIFGVGYPVATEFDFDARARDYTPEGAGARADPRQPERETGGDRRFRARLLGPLRAAAEAGVAVDPGGRCLWGHSYGGLFTLVTLLEAPGAFRRYVAVSPSLWFAPEVLAGIEAAAPAAAAGTGLMLLHGGDEGRGQGPEAKALAERLARRGDIEVTSEALPGLGHGATLAGSFGRALGYATG</sequence>
<gene>
    <name evidence="10" type="ORF">HNP73_002487</name>
</gene>
<dbReference type="GO" id="GO:0050348">
    <property type="term" value="F:trehalose O-mycolyltransferase activity"/>
    <property type="evidence" value="ECO:0007669"/>
    <property type="project" value="UniProtKB-EC"/>
</dbReference>
<dbReference type="InterPro" id="IPR052558">
    <property type="entry name" value="Siderophore_Hydrolase_D"/>
</dbReference>
<dbReference type="AlphaFoldDB" id="A0A840STN7"/>
<comment type="similarity">
    <text evidence="3">Belongs to the mycobacterial A85 antigen family.</text>
</comment>
<keyword evidence="6" id="KW-0378">Hydrolase</keyword>
<dbReference type="InterPro" id="IPR006311">
    <property type="entry name" value="TAT_signal"/>
</dbReference>
<accession>A0A840STN7</accession>
<dbReference type="InterPro" id="IPR000801">
    <property type="entry name" value="Esterase-like"/>
</dbReference>
<organism evidence="10 11">
    <name type="scientific">Amaricoccus macauensis</name>
    <dbReference type="NCBI Taxonomy" id="57001"/>
    <lineage>
        <taxon>Bacteria</taxon>
        <taxon>Pseudomonadati</taxon>
        <taxon>Pseudomonadota</taxon>
        <taxon>Alphaproteobacteria</taxon>
        <taxon>Rhodobacterales</taxon>
        <taxon>Paracoccaceae</taxon>
        <taxon>Amaricoccus</taxon>
    </lineage>
</organism>
<dbReference type="EC" id="2.3.1.20" evidence="5"/>
<comment type="catalytic activity">
    <reaction evidence="8">
        <text>an acyl-CoA + a 1,2-diacyl-sn-glycerol = a triacyl-sn-glycerol + CoA</text>
        <dbReference type="Rhea" id="RHEA:10868"/>
        <dbReference type="ChEBI" id="CHEBI:17815"/>
        <dbReference type="ChEBI" id="CHEBI:57287"/>
        <dbReference type="ChEBI" id="CHEBI:58342"/>
        <dbReference type="ChEBI" id="CHEBI:64615"/>
        <dbReference type="EC" id="2.3.1.20"/>
    </reaction>
</comment>
<dbReference type="GO" id="GO:0016788">
    <property type="term" value="F:hydrolase activity, acting on ester bonds"/>
    <property type="evidence" value="ECO:0007669"/>
    <property type="project" value="TreeGrafter"/>
</dbReference>
<proteinExistence type="inferred from homology"/>
<feature type="compositionally biased region" description="Basic and acidic residues" evidence="9">
    <location>
        <begin position="130"/>
        <end position="143"/>
    </location>
</feature>
<name>A0A840STN7_9RHOB</name>
<dbReference type="EMBL" id="JACHFM010000002">
    <property type="protein sequence ID" value="MBB5222551.1"/>
    <property type="molecule type" value="Genomic_DNA"/>
</dbReference>
<evidence type="ECO:0000256" key="5">
    <source>
        <dbReference type="ARBA" id="ARBA00013244"/>
    </source>
</evidence>